<name>A0A3R9MQ34_9BACT</name>
<comment type="caution">
    <text evidence="1">The sequence shown here is derived from an EMBL/GenBank/DDBJ whole genome shotgun (WGS) entry which is preliminary data.</text>
</comment>
<sequence>MKRLLPLLLLLPALGLVPKRPVPGAAVPSGSVRHLTLRINGQPVAADTSSSRFFLSSDHALRLNVVRQDDPDGEGLTIIIDRFPVQAGSYTFQEILSGRNRDASYRFGPVAAYSKSCGQNTGSVVITGVNAEKHWLRGTYRCQVCEAGRGARRFTLEGEFEYPVEKE</sequence>
<evidence type="ECO:0000313" key="2">
    <source>
        <dbReference type="Proteomes" id="UP000273500"/>
    </source>
</evidence>
<protein>
    <submittedName>
        <fullName evidence="1">Uncharacterized protein</fullName>
    </submittedName>
</protein>
<dbReference type="RefSeq" id="WP_125422069.1">
    <property type="nucleotide sequence ID" value="NZ_RWIT01000009.1"/>
</dbReference>
<reference evidence="1 2" key="1">
    <citation type="submission" date="2018-12" db="EMBL/GenBank/DDBJ databases">
        <authorList>
            <person name="Feng G."/>
            <person name="Zhu H."/>
        </authorList>
    </citation>
    <scope>NUCLEOTIDE SEQUENCE [LARGE SCALE GENOMIC DNA]</scope>
    <source>
        <strain evidence="1 2">KCTC 12533</strain>
    </source>
</reference>
<keyword evidence="2" id="KW-1185">Reference proteome</keyword>
<proteinExistence type="predicted"/>
<evidence type="ECO:0000313" key="1">
    <source>
        <dbReference type="EMBL" id="RSK47389.1"/>
    </source>
</evidence>
<organism evidence="1 2">
    <name type="scientific">Hymenobacter rigui</name>
    <dbReference type="NCBI Taxonomy" id="334424"/>
    <lineage>
        <taxon>Bacteria</taxon>
        <taxon>Pseudomonadati</taxon>
        <taxon>Bacteroidota</taxon>
        <taxon>Cytophagia</taxon>
        <taxon>Cytophagales</taxon>
        <taxon>Hymenobacteraceae</taxon>
        <taxon>Hymenobacter</taxon>
    </lineage>
</organism>
<gene>
    <name evidence="1" type="ORF">EI291_15870</name>
</gene>
<accession>A0A3R9MQ34</accession>
<dbReference type="OrthoDB" id="881467at2"/>
<dbReference type="Proteomes" id="UP000273500">
    <property type="component" value="Unassembled WGS sequence"/>
</dbReference>
<dbReference type="AlphaFoldDB" id="A0A3R9MQ34"/>
<dbReference type="EMBL" id="RWIT01000009">
    <property type="protein sequence ID" value="RSK47389.1"/>
    <property type="molecule type" value="Genomic_DNA"/>
</dbReference>